<dbReference type="InterPro" id="IPR029063">
    <property type="entry name" value="SAM-dependent_MTases_sf"/>
</dbReference>
<dbReference type="Proteomes" id="UP000242188">
    <property type="component" value="Unassembled WGS sequence"/>
</dbReference>
<dbReference type="InterPro" id="IPR005299">
    <property type="entry name" value="MeTrfase_7"/>
</dbReference>
<dbReference type="InterPro" id="IPR042086">
    <property type="entry name" value="MeTrfase_capping"/>
</dbReference>
<organism evidence="3 4">
    <name type="scientific">Mizuhopecten yessoensis</name>
    <name type="common">Japanese scallop</name>
    <name type="synonym">Patinopecten yessoensis</name>
    <dbReference type="NCBI Taxonomy" id="6573"/>
    <lineage>
        <taxon>Eukaryota</taxon>
        <taxon>Metazoa</taxon>
        <taxon>Spiralia</taxon>
        <taxon>Lophotrochozoa</taxon>
        <taxon>Mollusca</taxon>
        <taxon>Bivalvia</taxon>
        <taxon>Autobranchia</taxon>
        <taxon>Pteriomorphia</taxon>
        <taxon>Pectinida</taxon>
        <taxon>Pectinoidea</taxon>
        <taxon>Pectinidae</taxon>
        <taxon>Mizuhopecten</taxon>
    </lineage>
</organism>
<protein>
    <submittedName>
        <fullName evidence="3">Indole-3-acetate O-methyltransferase 1</fullName>
    </submittedName>
</protein>
<dbReference type="GO" id="GO:0032259">
    <property type="term" value="P:methylation"/>
    <property type="evidence" value="ECO:0007669"/>
    <property type="project" value="UniProtKB-KW"/>
</dbReference>
<evidence type="ECO:0000256" key="1">
    <source>
        <dbReference type="ARBA" id="ARBA00022723"/>
    </source>
</evidence>
<dbReference type="GO" id="GO:0008168">
    <property type="term" value="F:methyltransferase activity"/>
    <property type="evidence" value="ECO:0007669"/>
    <property type="project" value="UniProtKB-KW"/>
</dbReference>
<dbReference type="Pfam" id="PF03492">
    <property type="entry name" value="Methyltransf_7"/>
    <property type="match status" value="1"/>
</dbReference>
<gene>
    <name evidence="3" type="ORF">KP79_PYT04412</name>
</gene>
<keyword evidence="4" id="KW-1185">Reference proteome</keyword>
<keyword evidence="1" id="KW-0479">Metal-binding</keyword>
<evidence type="ECO:0000313" key="4">
    <source>
        <dbReference type="Proteomes" id="UP000242188"/>
    </source>
</evidence>
<dbReference type="Gene3D" id="3.40.50.150">
    <property type="entry name" value="Vaccinia Virus protein VP39"/>
    <property type="match status" value="1"/>
</dbReference>
<reference evidence="3 4" key="1">
    <citation type="journal article" date="2017" name="Nat. Ecol. Evol.">
        <title>Scallop genome provides insights into evolution of bilaterian karyotype and development.</title>
        <authorList>
            <person name="Wang S."/>
            <person name="Zhang J."/>
            <person name="Jiao W."/>
            <person name="Li J."/>
            <person name="Xun X."/>
            <person name="Sun Y."/>
            <person name="Guo X."/>
            <person name="Huan P."/>
            <person name="Dong B."/>
            <person name="Zhang L."/>
            <person name="Hu X."/>
            <person name="Sun X."/>
            <person name="Wang J."/>
            <person name="Zhao C."/>
            <person name="Wang Y."/>
            <person name="Wang D."/>
            <person name="Huang X."/>
            <person name="Wang R."/>
            <person name="Lv J."/>
            <person name="Li Y."/>
            <person name="Zhang Z."/>
            <person name="Liu B."/>
            <person name="Lu W."/>
            <person name="Hui Y."/>
            <person name="Liang J."/>
            <person name="Zhou Z."/>
            <person name="Hou R."/>
            <person name="Li X."/>
            <person name="Liu Y."/>
            <person name="Li H."/>
            <person name="Ning X."/>
            <person name="Lin Y."/>
            <person name="Zhao L."/>
            <person name="Xing Q."/>
            <person name="Dou J."/>
            <person name="Li Y."/>
            <person name="Mao J."/>
            <person name="Guo H."/>
            <person name="Dou H."/>
            <person name="Li T."/>
            <person name="Mu C."/>
            <person name="Jiang W."/>
            <person name="Fu Q."/>
            <person name="Fu X."/>
            <person name="Miao Y."/>
            <person name="Liu J."/>
            <person name="Yu Q."/>
            <person name="Li R."/>
            <person name="Liao H."/>
            <person name="Li X."/>
            <person name="Kong Y."/>
            <person name="Jiang Z."/>
            <person name="Chourrout D."/>
            <person name="Li R."/>
            <person name="Bao Z."/>
        </authorList>
    </citation>
    <scope>NUCLEOTIDE SEQUENCE [LARGE SCALE GENOMIC DNA]</scope>
    <source>
        <strain evidence="3 4">PY_sf001</strain>
    </source>
</reference>
<dbReference type="OrthoDB" id="1890922at2759"/>
<sequence>MTSQRDHLGSVYNGEECYSSAMDNSRKVLRTFTENLLQCVDNLLKQEDKNSRTICIAEFGAADGGVSLELMDTVIDNIHQMSSDQREVILVYEDQLLNDYNVLFQTVHAKDSNISTKLSTRDQVHVLASATTMYRKCLPTGFVDLAFSSMANHWLSQRPCPIRGGLFQSDCDMEELEAFRHQWQTDWIQFLSCRSLELRPGGYMMVISFVFNDNGQKKAVEEDLHDVYTKTWKEFWQNGKITEEEFVSSSSFTYKPTMAELLQPFNTDMKGSLSLVEFTQKDVEVIPGVERGAGSDDLEVFVDKTLRYAKPWLYNILKAGLSPGRKEAEKCRIFDDYFQTLRGILLQRTTFCPLVYKIACVIAKRTCL</sequence>
<keyword evidence="3" id="KW-0808">Transferase</keyword>
<proteinExistence type="predicted"/>
<keyword evidence="3" id="KW-0489">Methyltransferase</keyword>
<accession>A0A210R0Y7</accession>
<dbReference type="GO" id="GO:0046872">
    <property type="term" value="F:metal ion binding"/>
    <property type="evidence" value="ECO:0007669"/>
    <property type="project" value="UniProtKB-KW"/>
</dbReference>
<dbReference type="Gene3D" id="1.10.1200.270">
    <property type="entry name" value="Methyltransferase, alpha-helical capping domain"/>
    <property type="match status" value="1"/>
</dbReference>
<dbReference type="EMBL" id="NEDP02000942">
    <property type="protein sequence ID" value="OWF54690.1"/>
    <property type="molecule type" value="Genomic_DNA"/>
</dbReference>
<comment type="caution">
    <text evidence="3">The sequence shown here is derived from an EMBL/GenBank/DDBJ whole genome shotgun (WGS) entry which is preliminary data.</text>
</comment>
<dbReference type="PANTHER" id="PTHR31009">
    <property type="entry name" value="S-ADENOSYL-L-METHIONINE:CARBOXYL METHYLTRANSFERASE FAMILY PROTEIN"/>
    <property type="match status" value="1"/>
</dbReference>
<name>A0A210R0Y7_MIZYE</name>
<dbReference type="SUPFAM" id="SSF53335">
    <property type="entry name" value="S-adenosyl-L-methionine-dependent methyltransferases"/>
    <property type="match status" value="1"/>
</dbReference>
<keyword evidence="2" id="KW-0460">Magnesium</keyword>
<dbReference type="AlphaFoldDB" id="A0A210R0Y7"/>
<evidence type="ECO:0000256" key="2">
    <source>
        <dbReference type="ARBA" id="ARBA00022842"/>
    </source>
</evidence>
<evidence type="ECO:0000313" key="3">
    <source>
        <dbReference type="EMBL" id="OWF54690.1"/>
    </source>
</evidence>